<organism evidence="8 9">
    <name type="scientific">Akkermansia glycaniphila</name>
    <dbReference type="NCBI Taxonomy" id="1679444"/>
    <lineage>
        <taxon>Bacteria</taxon>
        <taxon>Pseudomonadati</taxon>
        <taxon>Verrucomicrobiota</taxon>
        <taxon>Verrucomicrobiia</taxon>
        <taxon>Verrucomicrobiales</taxon>
        <taxon>Akkermansiaceae</taxon>
        <taxon>Akkermansia</taxon>
    </lineage>
</organism>
<evidence type="ECO:0000313" key="8">
    <source>
        <dbReference type="EMBL" id="SEH71395.1"/>
    </source>
</evidence>
<feature type="transmembrane region" description="Helical" evidence="6">
    <location>
        <begin position="256"/>
        <end position="274"/>
    </location>
</feature>
<feature type="transmembrane region" description="Helical" evidence="6">
    <location>
        <begin position="108"/>
        <end position="126"/>
    </location>
</feature>
<dbReference type="Proteomes" id="UP000176204">
    <property type="component" value="Chromosome I"/>
</dbReference>
<feature type="domain" description="EamA" evidence="7">
    <location>
        <begin position="4"/>
        <end position="125"/>
    </location>
</feature>
<dbReference type="InterPro" id="IPR037185">
    <property type="entry name" value="EmrE-like"/>
</dbReference>
<evidence type="ECO:0000256" key="2">
    <source>
        <dbReference type="ARBA" id="ARBA00022475"/>
    </source>
</evidence>
<feature type="transmembrane region" description="Helical" evidence="6">
    <location>
        <begin position="138"/>
        <end position="159"/>
    </location>
</feature>
<dbReference type="SUPFAM" id="SSF103481">
    <property type="entry name" value="Multidrug resistance efflux transporter EmrE"/>
    <property type="match status" value="2"/>
</dbReference>
<keyword evidence="2" id="KW-1003">Cell membrane</keyword>
<feature type="transmembrane region" description="Helical" evidence="6">
    <location>
        <begin position="171"/>
        <end position="186"/>
    </location>
</feature>
<evidence type="ECO:0000259" key="7">
    <source>
        <dbReference type="Pfam" id="PF00892"/>
    </source>
</evidence>
<dbReference type="InterPro" id="IPR000620">
    <property type="entry name" value="EamA_dom"/>
</dbReference>
<dbReference type="Pfam" id="PF00892">
    <property type="entry name" value="EamA"/>
    <property type="match status" value="2"/>
</dbReference>
<sequence>MPALLITSLVWAISFGLIGNHLTGIPSDFVSMVRMAGALLVFLPFVRKIPAGHALLLAAIGAVQFGAMYLCYTAAFHYLPSWQVAVFTVMTPIYIVLIGGIIHRQLTLRHIAAALLAAGGCAAILWKGWSGTDISGKGFLLVQISNICFAAGQLAYAALKRSIVTQHERSVFAYAGALLVTLPTGIPSGSGCWQSITALQWGVLAYLGAVASGLCFFLWNYGARRVTPGRLAVMNNLKIPLAALSSLLIFGEHANLSMLITGCLLMSAAFLATHHTPARQAQDKTNPR</sequence>
<reference evidence="9" key="1">
    <citation type="submission" date="2016-09" db="EMBL/GenBank/DDBJ databases">
        <authorList>
            <person name="Koehorst J."/>
        </authorList>
    </citation>
    <scope>NUCLEOTIDE SEQUENCE [LARGE SCALE GENOMIC DNA]</scope>
</reference>
<keyword evidence="4 6" id="KW-1133">Transmembrane helix</keyword>
<proteinExistence type="predicted"/>
<feature type="domain" description="EamA" evidence="7">
    <location>
        <begin position="172"/>
        <end position="272"/>
    </location>
</feature>
<evidence type="ECO:0000256" key="4">
    <source>
        <dbReference type="ARBA" id="ARBA00022989"/>
    </source>
</evidence>
<evidence type="ECO:0000256" key="6">
    <source>
        <dbReference type="SAM" id="Phobius"/>
    </source>
</evidence>
<gene>
    <name evidence="8" type="ORF">PYTT_0169</name>
</gene>
<keyword evidence="9" id="KW-1185">Reference proteome</keyword>
<dbReference type="PANTHER" id="PTHR42920">
    <property type="entry name" value="OS03G0707200 PROTEIN-RELATED"/>
    <property type="match status" value="1"/>
</dbReference>
<dbReference type="GO" id="GO:0005886">
    <property type="term" value="C:plasma membrane"/>
    <property type="evidence" value="ECO:0007669"/>
    <property type="project" value="UniProtKB-SubCell"/>
</dbReference>
<dbReference type="InterPro" id="IPR051258">
    <property type="entry name" value="Diverse_Substrate_Transporter"/>
</dbReference>
<name>A0A1C7PEH5_9BACT</name>
<accession>A0A1C7PEH5</accession>
<dbReference type="STRING" id="1679444.PYTT_0169"/>
<dbReference type="PANTHER" id="PTHR42920:SF5">
    <property type="entry name" value="EAMA DOMAIN-CONTAINING PROTEIN"/>
    <property type="match status" value="1"/>
</dbReference>
<dbReference type="KEGG" id="agl:PYTT_0169"/>
<dbReference type="OrthoDB" id="1412048at2"/>
<dbReference type="AlphaFoldDB" id="A0A1C7PEH5"/>
<keyword evidence="5 6" id="KW-0472">Membrane</keyword>
<dbReference type="RefSeq" id="WP_067772343.1">
    <property type="nucleotide sequence ID" value="NZ_LIGX01000002.1"/>
</dbReference>
<feature type="transmembrane region" description="Helical" evidence="6">
    <location>
        <begin position="198"/>
        <end position="219"/>
    </location>
</feature>
<feature type="transmembrane region" description="Helical" evidence="6">
    <location>
        <begin position="29"/>
        <end position="46"/>
    </location>
</feature>
<feature type="transmembrane region" description="Helical" evidence="6">
    <location>
        <begin position="231"/>
        <end position="250"/>
    </location>
</feature>
<evidence type="ECO:0000256" key="5">
    <source>
        <dbReference type="ARBA" id="ARBA00023136"/>
    </source>
</evidence>
<dbReference type="EMBL" id="LT629973">
    <property type="protein sequence ID" value="SEH71395.1"/>
    <property type="molecule type" value="Genomic_DNA"/>
</dbReference>
<evidence type="ECO:0000256" key="1">
    <source>
        <dbReference type="ARBA" id="ARBA00004651"/>
    </source>
</evidence>
<evidence type="ECO:0000313" key="9">
    <source>
        <dbReference type="Proteomes" id="UP000176204"/>
    </source>
</evidence>
<protein>
    <submittedName>
        <fullName evidence="8">Eama domain</fullName>
    </submittedName>
</protein>
<keyword evidence="3 6" id="KW-0812">Transmembrane</keyword>
<comment type="subcellular location">
    <subcellularLocation>
        <location evidence="1">Cell membrane</location>
        <topology evidence="1">Multi-pass membrane protein</topology>
    </subcellularLocation>
</comment>
<feature type="transmembrane region" description="Helical" evidence="6">
    <location>
        <begin position="53"/>
        <end position="75"/>
    </location>
</feature>
<feature type="transmembrane region" description="Helical" evidence="6">
    <location>
        <begin position="81"/>
        <end position="101"/>
    </location>
</feature>
<evidence type="ECO:0000256" key="3">
    <source>
        <dbReference type="ARBA" id="ARBA00022692"/>
    </source>
</evidence>